<feature type="compositionally biased region" description="Polar residues" evidence="4">
    <location>
        <begin position="600"/>
        <end position="610"/>
    </location>
</feature>
<dbReference type="InterPro" id="IPR013207">
    <property type="entry name" value="LGFP"/>
</dbReference>
<feature type="domain" description="Carbohydrate-binding module family 96" evidence="5">
    <location>
        <begin position="300"/>
        <end position="423"/>
    </location>
</feature>
<dbReference type="STRING" id="673521.SAMN05660991_00999"/>
<sequence length="633" mass="67175">MLPPELWADPAFVADSPEVLAEVAEVMGPPPPAVDTSVDQSPIPLDEESVALMEAARTGSPVEVPSETTETSIRWAQPDGSVRVESAAAPVRTEADGDWVDVDTTLRVTEDGVEPVAVTGEIVFSPGGDVPMATIGDDDARLSLTWPEELPEPELNGDTATYRDVFPDVDLVLTATRVGFQQHLIVNSRPSAATLSELQSLAFDIASEGVTVEEGDGGDLQLVDASGDAVGAALPPVMWDARTDAASGGPAVVRDIGLDVEGAGSAQADATLVLTPPRSFLTAADTVYPVTIDPTHSIGAWDSTYVQSNIANTPQVGSAELPVGTWNGGGQKNIALLLFDVEAAQDRVVQSATLSLWEMHSYSFSPRWVDIRDAGYWEPWVTWNTRPWIGNIVANANVAYGHNSSCPANWVNFNVTGTLQSYADLRNGRGPDMPLAVTASSDTDSYGWKKFSSGYQGTAPPTLSFTYDGNCDQFDGSLVCGAIRDRYYAMGGPNSWLGLPVTGQTGVNGGSFNHFEGGSIYASPSTGAHAISGAIRDKWASLGWENSWLGFPTAEMVSQSGGFHQHFQNGSVFAHPATGVFTVTGSIRTSGRRWAGRTPTWGSRSVTSPPSREAGTATSRADRSTPRPRARLW</sequence>
<evidence type="ECO:0000313" key="6">
    <source>
        <dbReference type="EMBL" id="SEO61371.1"/>
    </source>
</evidence>
<gene>
    <name evidence="6" type="ORF">SAMN05660991_00999</name>
</gene>
<dbReference type="Pfam" id="PF24517">
    <property type="entry name" value="CBM96"/>
    <property type="match status" value="1"/>
</dbReference>
<evidence type="ECO:0000256" key="1">
    <source>
        <dbReference type="ARBA" id="ARBA00004613"/>
    </source>
</evidence>
<protein>
    <submittedName>
        <fullName evidence="6">LGFP repeat-containing protein</fullName>
    </submittedName>
</protein>
<proteinExistence type="predicted"/>
<dbReference type="GO" id="GO:0005576">
    <property type="term" value="C:extracellular region"/>
    <property type="evidence" value="ECO:0007669"/>
    <property type="project" value="UniProtKB-SubCell"/>
</dbReference>
<name>A0A1H8R4W8_9ACTN</name>
<evidence type="ECO:0000259" key="5">
    <source>
        <dbReference type="Pfam" id="PF24517"/>
    </source>
</evidence>
<keyword evidence="3" id="KW-0732">Signal</keyword>
<feature type="region of interest" description="Disordered" evidence="4">
    <location>
        <begin position="591"/>
        <end position="633"/>
    </location>
</feature>
<keyword evidence="7" id="KW-1185">Reference proteome</keyword>
<dbReference type="InterPro" id="IPR055372">
    <property type="entry name" value="CBM96"/>
</dbReference>
<evidence type="ECO:0000256" key="2">
    <source>
        <dbReference type="ARBA" id="ARBA00022525"/>
    </source>
</evidence>
<dbReference type="NCBIfam" id="NF033679">
    <property type="entry name" value="DNRLRE_dom"/>
    <property type="match status" value="1"/>
</dbReference>
<evidence type="ECO:0000256" key="4">
    <source>
        <dbReference type="SAM" id="MobiDB-lite"/>
    </source>
</evidence>
<evidence type="ECO:0000256" key="3">
    <source>
        <dbReference type="ARBA" id="ARBA00022729"/>
    </source>
</evidence>
<dbReference type="Proteomes" id="UP000198960">
    <property type="component" value="Unassembled WGS sequence"/>
</dbReference>
<accession>A0A1H8R4W8</accession>
<dbReference type="EMBL" id="FOEE01000002">
    <property type="protein sequence ID" value="SEO61371.1"/>
    <property type="molecule type" value="Genomic_DNA"/>
</dbReference>
<dbReference type="Pfam" id="PF08310">
    <property type="entry name" value="LGFP"/>
    <property type="match status" value="2"/>
</dbReference>
<evidence type="ECO:0000313" key="7">
    <source>
        <dbReference type="Proteomes" id="UP000198960"/>
    </source>
</evidence>
<organism evidence="6 7">
    <name type="scientific">Trujillonella endophytica</name>
    <dbReference type="NCBI Taxonomy" id="673521"/>
    <lineage>
        <taxon>Bacteria</taxon>
        <taxon>Bacillati</taxon>
        <taxon>Actinomycetota</taxon>
        <taxon>Actinomycetes</taxon>
        <taxon>Geodermatophilales</taxon>
        <taxon>Geodermatophilaceae</taxon>
        <taxon>Trujillonella</taxon>
    </lineage>
</organism>
<reference evidence="7" key="1">
    <citation type="submission" date="2016-10" db="EMBL/GenBank/DDBJ databases">
        <authorList>
            <person name="Varghese N."/>
            <person name="Submissions S."/>
        </authorList>
    </citation>
    <scope>NUCLEOTIDE SEQUENCE [LARGE SCALE GENOMIC DNA]</scope>
    <source>
        <strain evidence="7">DSM 45413</strain>
    </source>
</reference>
<keyword evidence="2" id="KW-0964">Secreted</keyword>
<dbReference type="AlphaFoldDB" id="A0A1H8R4W8"/>
<comment type="subcellular location">
    <subcellularLocation>
        <location evidence="1">Secreted</location>
    </subcellularLocation>
</comment>